<sequence length="122" mass="14136">MGRFDRAGRLRYTGRTHPLNTYQRQELAALLSPPRPVEHWRAPVVHPWPEPLPGLWSGQFDRPEPLRYVRVEPTVVVEIAADAAFEHQRWRHRVRAVRGRPHMSVHDGPLLLGEQEGNFGEL</sequence>
<dbReference type="Proteomes" id="UP001611075">
    <property type="component" value="Unassembled WGS sequence"/>
</dbReference>
<evidence type="ECO:0000313" key="1">
    <source>
        <dbReference type="EMBL" id="MFI0795011.1"/>
    </source>
</evidence>
<protein>
    <recommendedName>
        <fullName evidence="3">ATP-dependent DNA ligase</fullName>
    </recommendedName>
</protein>
<gene>
    <name evidence="1" type="ORF">ACH4OY_20335</name>
</gene>
<dbReference type="RefSeq" id="WP_396681843.1">
    <property type="nucleotide sequence ID" value="NZ_JBIRPU010000014.1"/>
</dbReference>
<name>A0ABW7SQ53_9ACTN</name>
<dbReference type="Gene3D" id="2.40.50.140">
    <property type="entry name" value="Nucleic acid-binding proteins"/>
    <property type="match status" value="1"/>
</dbReference>
<keyword evidence="2" id="KW-1185">Reference proteome</keyword>
<comment type="caution">
    <text evidence="1">The sequence shown here is derived from an EMBL/GenBank/DDBJ whole genome shotgun (WGS) entry which is preliminary data.</text>
</comment>
<proteinExistence type="predicted"/>
<evidence type="ECO:0008006" key="3">
    <source>
        <dbReference type="Google" id="ProtNLM"/>
    </source>
</evidence>
<dbReference type="InterPro" id="IPR012340">
    <property type="entry name" value="NA-bd_OB-fold"/>
</dbReference>
<accession>A0ABW7SQ53</accession>
<evidence type="ECO:0000313" key="2">
    <source>
        <dbReference type="Proteomes" id="UP001611075"/>
    </source>
</evidence>
<reference evidence="1 2" key="1">
    <citation type="submission" date="2024-10" db="EMBL/GenBank/DDBJ databases">
        <title>The Natural Products Discovery Center: Release of the First 8490 Sequenced Strains for Exploring Actinobacteria Biosynthetic Diversity.</title>
        <authorList>
            <person name="Kalkreuter E."/>
            <person name="Kautsar S.A."/>
            <person name="Yang D."/>
            <person name="Bader C.D."/>
            <person name="Teijaro C.N."/>
            <person name="Fluegel L."/>
            <person name="Davis C.M."/>
            <person name="Simpson J.R."/>
            <person name="Lauterbach L."/>
            <person name="Steele A.D."/>
            <person name="Gui C."/>
            <person name="Meng S."/>
            <person name="Li G."/>
            <person name="Viehrig K."/>
            <person name="Ye F."/>
            <person name="Su P."/>
            <person name="Kiefer A.F."/>
            <person name="Nichols A."/>
            <person name="Cepeda A.J."/>
            <person name="Yan W."/>
            <person name="Fan B."/>
            <person name="Jiang Y."/>
            <person name="Adhikari A."/>
            <person name="Zheng C.-J."/>
            <person name="Schuster L."/>
            <person name="Cowan T.M."/>
            <person name="Smanski M.J."/>
            <person name="Chevrette M.G."/>
            <person name="De Carvalho L.P.S."/>
            <person name="Shen B."/>
        </authorList>
    </citation>
    <scope>NUCLEOTIDE SEQUENCE [LARGE SCALE GENOMIC DNA]</scope>
    <source>
        <strain evidence="1 2">NPDC021253</strain>
    </source>
</reference>
<dbReference type="EMBL" id="JBIRPU010000014">
    <property type="protein sequence ID" value="MFI0795011.1"/>
    <property type="molecule type" value="Genomic_DNA"/>
</dbReference>
<organism evidence="1 2">
    <name type="scientific">Micromonospora rubida</name>
    <dbReference type="NCBI Taxonomy" id="2697657"/>
    <lineage>
        <taxon>Bacteria</taxon>
        <taxon>Bacillati</taxon>
        <taxon>Actinomycetota</taxon>
        <taxon>Actinomycetes</taxon>
        <taxon>Micromonosporales</taxon>
        <taxon>Micromonosporaceae</taxon>
        <taxon>Micromonospora</taxon>
    </lineage>
</organism>